<dbReference type="Proteomes" id="UP001066276">
    <property type="component" value="Chromosome 8"/>
</dbReference>
<feature type="region of interest" description="Disordered" evidence="1">
    <location>
        <begin position="1"/>
        <end position="20"/>
    </location>
</feature>
<evidence type="ECO:0000313" key="2">
    <source>
        <dbReference type="EMBL" id="KAJ1116154.1"/>
    </source>
</evidence>
<proteinExistence type="predicted"/>
<name>A0AAV7NM10_PLEWA</name>
<feature type="compositionally biased region" description="Basic residues" evidence="1">
    <location>
        <begin position="1"/>
        <end position="11"/>
    </location>
</feature>
<protein>
    <submittedName>
        <fullName evidence="2">Uncharacterized protein</fullName>
    </submittedName>
</protein>
<gene>
    <name evidence="2" type="ORF">NDU88_004373</name>
</gene>
<accession>A0AAV7NM10</accession>
<dbReference type="EMBL" id="JANPWB010000012">
    <property type="protein sequence ID" value="KAJ1116154.1"/>
    <property type="molecule type" value="Genomic_DNA"/>
</dbReference>
<sequence length="130" mass="14860">MSLTAKRRGTPRRSERPTPLACRRSDAVGVAGHGAPVRFLFASLRLLGTMRGFGWPARRHCTVAARTTTSPEHKEDTCTWHGRRRKTHCDAHAALEDDEEAIAVEEQDLEWRRQQKELVVWQFFTILPGR</sequence>
<evidence type="ECO:0000256" key="1">
    <source>
        <dbReference type="SAM" id="MobiDB-lite"/>
    </source>
</evidence>
<keyword evidence="3" id="KW-1185">Reference proteome</keyword>
<evidence type="ECO:0000313" key="3">
    <source>
        <dbReference type="Proteomes" id="UP001066276"/>
    </source>
</evidence>
<dbReference type="AlphaFoldDB" id="A0AAV7NM10"/>
<comment type="caution">
    <text evidence="2">The sequence shown here is derived from an EMBL/GenBank/DDBJ whole genome shotgun (WGS) entry which is preliminary data.</text>
</comment>
<reference evidence="2" key="1">
    <citation type="journal article" date="2022" name="bioRxiv">
        <title>Sequencing and chromosome-scale assembly of the giantPleurodeles waltlgenome.</title>
        <authorList>
            <person name="Brown T."/>
            <person name="Elewa A."/>
            <person name="Iarovenko S."/>
            <person name="Subramanian E."/>
            <person name="Araus A.J."/>
            <person name="Petzold A."/>
            <person name="Susuki M."/>
            <person name="Suzuki K.-i.T."/>
            <person name="Hayashi T."/>
            <person name="Toyoda A."/>
            <person name="Oliveira C."/>
            <person name="Osipova E."/>
            <person name="Leigh N.D."/>
            <person name="Simon A."/>
            <person name="Yun M.H."/>
        </authorList>
    </citation>
    <scope>NUCLEOTIDE SEQUENCE</scope>
    <source>
        <strain evidence="2">20211129_DDA</strain>
        <tissue evidence="2">Liver</tissue>
    </source>
</reference>
<organism evidence="2 3">
    <name type="scientific">Pleurodeles waltl</name>
    <name type="common">Iberian ribbed newt</name>
    <dbReference type="NCBI Taxonomy" id="8319"/>
    <lineage>
        <taxon>Eukaryota</taxon>
        <taxon>Metazoa</taxon>
        <taxon>Chordata</taxon>
        <taxon>Craniata</taxon>
        <taxon>Vertebrata</taxon>
        <taxon>Euteleostomi</taxon>
        <taxon>Amphibia</taxon>
        <taxon>Batrachia</taxon>
        <taxon>Caudata</taxon>
        <taxon>Salamandroidea</taxon>
        <taxon>Salamandridae</taxon>
        <taxon>Pleurodelinae</taxon>
        <taxon>Pleurodeles</taxon>
    </lineage>
</organism>